<sequence length="324" mass="37463">MAAASEKRLEHLSSQLLDRSQQTVGIEGTLGIANELLCLFGNILVITATFRNPSLRRQTYIYIISMAINDMVMAIIPMTLACYVIIRGKWDLGDGVCELQGYVEYMSSIGTMFLFSLISINRFVRILHPNYYRRIYTNRFIILTIVILWVLVAGIVASFGFTAGFNFHPGFMVCTMNHDKMNLAHLVMSIVVFSVIPFEVTWYCYYKIWRFVQTHNANMNNSVINRDEIKITRTMFLVIVSFTFCMTPFLVVTIYESVFGQYSLDRKVYFFCLGMRSMVSFINPFIYAVLNKSFRSEFVKILHLRLTRSKARVQVLLLSQLKQT</sequence>
<keyword evidence="5" id="KW-0297">G-protein coupled receptor</keyword>
<keyword evidence="7" id="KW-0675">Receptor</keyword>
<dbReference type="KEGG" id="aten:116301215"/>
<dbReference type="GeneID" id="116301215"/>
<evidence type="ECO:0000256" key="2">
    <source>
        <dbReference type="ARBA" id="ARBA00022475"/>
    </source>
</evidence>
<feature type="transmembrane region" description="Helical" evidence="9">
    <location>
        <begin position="235"/>
        <end position="256"/>
    </location>
</feature>
<evidence type="ECO:0000256" key="4">
    <source>
        <dbReference type="ARBA" id="ARBA00022989"/>
    </source>
</evidence>
<feature type="transmembrane region" description="Helical" evidence="9">
    <location>
        <begin position="60"/>
        <end position="86"/>
    </location>
</feature>
<dbReference type="InterPro" id="IPR000276">
    <property type="entry name" value="GPCR_Rhodpsn"/>
</dbReference>
<dbReference type="GO" id="GO:0005886">
    <property type="term" value="C:plasma membrane"/>
    <property type="evidence" value="ECO:0007669"/>
    <property type="project" value="UniProtKB-SubCell"/>
</dbReference>
<keyword evidence="3 9" id="KW-0812">Transmembrane</keyword>
<feature type="transmembrane region" description="Helical" evidence="9">
    <location>
        <begin position="268"/>
        <end position="290"/>
    </location>
</feature>
<dbReference type="OrthoDB" id="10044919at2759"/>
<feature type="domain" description="G-protein coupled receptors family 1 profile" evidence="10">
    <location>
        <begin position="41"/>
        <end position="287"/>
    </location>
</feature>
<keyword evidence="2" id="KW-1003">Cell membrane</keyword>
<evidence type="ECO:0000256" key="1">
    <source>
        <dbReference type="ARBA" id="ARBA00004651"/>
    </source>
</evidence>
<protein>
    <submittedName>
        <fullName evidence="12">Melatonin receptor type 1B-B-like</fullName>
    </submittedName>
</protein>
<evidence type="ECO:0000256" key="8">
    <source>
        <dbReference type="ARBA" id="ARBA00023224"/>
    </source>
</evidence>
<accession>A0A6P8IGZ0</accession>
<evidence type="ECO:0000256" key="9">
    <source>
        <dbReference type="SAM" id="Phobius"/>
    </source>
</evidence>
<dbReference type="InterPro" id="IPR017452">
    <property type="entry name" value="GPCR_Rhodpsn_7TM"/>
</dbReference>
<dbReference type="PROSITE" id="PS50262">
    <property type="entry name" value="G_PROTEIN_RECEP_F1_2"/>
    <property type="match status" value="1"/>
</dbReference>
<dbReference type="Gene3D" id="1.20.1070.10">
    <property type="entry name" value="Rhodopsin 7-helix transmembrane proteins"/>
    <property type="match status" value="1"/>
</dbReference>
<dbReference type="PANTHER" id="PTHR24228:SF59">
    <property type="entry name" value="NEUROPEPTIDE RECEPTOR 15"/>
    <property type="match status" value="1"/>
</dbReference>
<gene>
    <name evidence="12" type="primary">LOC116301215</name>
</gene>
<reference evidence="12" key="1">
    <citation type="submission" date="2025-08" db="UniProtKB">
        <authorList>
            <consortium name="RefSeq"/>
        </authorList>
    </citation>
    <scope>IDENTIFICATION</scope>
    <source>
        <tissue evidence="12">Tentacle</tissue>
    </source>
</reference>
<dbReference type="GO" id="GO:0004930">
    <property type="term" value="F:G protein-coupled receptor activity"/>
    <property type="evidence" value="ECO:0007669"/>
    <property type="project" value="UniProtKB-KW"/>
</dbReference>
<dbReference type="SUPFAM" id="SSF81321">
    <property type="entry name" value="Family A G protein-coupled receptor-like"/>
    <property type="match status" value="1"/>
</dbReference>
<keyword evidence="8" id="KW-0807">Transducer</keyword>
<keyword evidence="6 9" id="KW-0472">Membrane</keyword>
<proteinExistence type="predicted"/>
<keyword evidence="11" id="KW-1185">Reference proteome</keyword>
<evidence type="ECO:0000256" key="3">
    <source>
        <dbReference type="ARBA" id="ARBA00022692"/>
    </source>
</evidence>
<dbReference type="PANTHER" id="PTHR24228">
    <property type="entry name" value="B2 BRADYKININ RECEPTOR/ANGIOTENSIN II RECEPTOR"/>
    <property type="match status" value="1"/>
</dbReference>
<dbReference type="RefSeq" id="XP_031566097.1">
    <property type="nucleotide sequence ID" value="XM_031710237.1"/>
</dbReference>
<feature type="transmembrane region" description="Helical" evidence="9">
    <location>
        <begin position="106"/>
        <end position="128"/>
    </location>
</feature>
<evidence type="ECO:0000256" key="6">
    <source>
        <dbReference type="ARBA" id="ARBA00023136"/>
    </source>
</evidence>
<dbReference type="Proteomes" id="UP000515163">
    <property type="component" value="Unplaced"/>
</dbReference>
<dbReference type="AlphaFoldDB" id="A0A6P8IGZ0"/>
<evidence type="ECO:0000259" key="10">
    <source>
        <dbReference type="PROSITE" id="PS50262"/>
    </source>
</evidence>
<dbReference type="PRINTS" id="PR00237">
    <property type="entry name" value="GPCRRHODOPSN"/>
</dbReference>
<dbReference type="Pfam" id="PF00001">
    <property type="entry name" value="7tm_1"/>
    <property type="match status" value="1"/>
</dbReference>
<dbReference type="InParanoid" id="A0A6P8IGZ0"/>
<feature type="transmembrane region" description="Helical" evidence="9">
    <location>
        <begin position="183"/>
        <end position="205"/>
    </location>
</feature>
<organism evidence="11 12">
    <name type="scientific">Actinia tenebrosa</name>
    <name type="common">Australian red waratah sea anemone</name>
    <dbReference type="NCBI Taxonomy" id="6105"/>
    <lineage>
        <taxon>Eukaryota</taxon>
        <taxon>Metazoa</taxon>
        <taxon>Cnidaria</taxon>
        <taxon>Anthozoa</taxon>
        <taxon>Hexacorallia</taxon>
        <taxon>Actiniaria</taxon>
        <taxon>Actiniidae</taxon>
        <taxon>Actinia</taxon>
    </lineage>
</organism>
<feature type="transmembrane region" description="Helical" evidence="9">
    <location>
        <begin position="140"/>
        <end position="163"/>
    </location>
</feature>
<dbReference type="CDD" id="cd00637">
    <property type="entry name" value="7tm_classA_rhodopsin-like"/>
    <property type="match status" value="1"/>
</dbReference>
<evidence type="ECO:0000256" key="5">
    <source>
        <dbReference type="ARBA" id="ARBA00023040"/>
    </source>
</evidence>
<keyword evidence="4 9" id="KW-1133">Transmembrane helix</keyword>
<evidence type="ECO:0000256" key="7">
    <source>
        <dbReference type="ARBA" id="ARBA00023170"/>
    </source>
</evidence>
<comment type="subcellular location">
    <subcellularLocation>
        <location evidence="1">Cell membrane</location>
        <topology evidence="1">Multi-pass membrane protein</topology>
    </subcellularLocation>
</comment>
<evidence type="ECO:0000313" key="11">
    <source>
        <dbReference type="Proteomes" id="UP000515163"/>
    </source>
</evidence>
<evidence type="ECO:0000313" key="12">
    <source>
        <dbReference type="RefSeq" id="XP_031566097.1"/>
    </source>
</evidence>
<name>A0A6P8IGZ0_ACTTE</name>